<feature type="chain" id="PRO_5037598593" evidence="1">
    <location>
        <begin position="23"/>
        <end position="179"/>
    </location>
</feature>
<evidence type="ECO:0000256" key="1">
    <source>
        <dbReference type="SAM" id="SignalP"/>
    </source>
</evidence>
<dbReference type="PROSITE" id="PS51257">
    <property type="entry name" value="PROKAR_LIPOPROTEIN"/>
    <property type="match status" value="1"/>
</dbReference>
<gene>
    <name evidence="2" type="ORF">GCM10010918_27470</name>
</gene>
<reference evidence="2 3" key="1">
    <citation type="journal article" date="2014" name="Int. J. Syst. Evol. Microbiol.">
        <title>Complete genome sequence of Corynebacterium casei LMG S-19264T (=DSM 44701T), isolated from a smear-ripened cheese.</title>
        <authorList>
            <consortium name="US DOE Joint Genome Institute (JGI-PGF)"/>
            <person name="Walter F."/>
            <person name="Albersmeier A."/>
            <person name="Kalinowski J."/>
            <person name="Ruckert C."/>
        </authorList>
    </citation>
    <scope>NUCLEOTIDE SEQUENCE [LARGE SCALE GENOMIC DNA]</scope>
    <source>
        <strain evidence="2 3">CGMCC 1.15286</strain>
    </source>
</reference>
<dbReference type="Proteomes" id="UP000600247">
    <property type="component" value="Unassembled WGS sequence"/>
</dbReference>
<sequence>MKKYILCCTILLAGLLAGCSMENKVPDPELHTDETNTKEVRELVPIANEMSTPNSVVSLPLPTYLDENKYEGDELGIVKALNHYMKACYEKDYDALNDLMSKGTEKITTGGFKKYFISFDKLDFSVKPDPTPPEGTKPVVVEFKTKIYDHKEEVEEDKQLFLFRLEDGLWKFVATADWW</sequence>
<name>A0A917M2D3_9BACL</name>
<comment type="caution">
    <text evidence="2">The sequence shown here is derived from an EMBL/GenBank/DDBJ whole genome shotgun (WGS) entry which is preliminary data.</text>
</comment>
<accession>A0A917M2D3</accession>
<dbReference type="RefSeq" id="WP_188889730.1">
    <property type="nucleotide sequence ID" value="NZ_BMHY01000004.1"/>
</dbReference>
<dbReference type="AlphaFoldDB" id="A0A917M2D3"/>
<proteinExistence type="predicted"/>
<evidence type="ECO:0000313" key="3">
    <source>
        <dbReference type="Proteomes" id="UP000600247"/>
    </source>
</evidence>
<keyword evidence="3" id="KW-1185">Reference proteome</keyword>
<organism evidence="2 3">
    <name type="scientific">Paenibacillus radicis</name>
    <name type="common">ex Gao et al. 2016</name>
    <dbReference type="NCBI Taxonomy" id="1737354"/>
    <lineage>
        <taxon>Bacteria</taxon>
        <taxon>Bacillati</taxon>
        <taxon>Bacillota</taxon>
        <taxon>Bacilli</taxon>
        <taxon>Bacillales</taxon>
        <taxon>Paenibacillaceae</taxon>
        <taxon>Paenibacillus</taxon>
    </lineage>
</organism>
<feature type="signal peptide" evidence="1">
    <location>
        <begin position="1"/>
        <end position="22"/>
    </location>
</feature>
<protein>
    <submittedName>
        <fullName evidence="2">Uncharacterized protein</fullName>
    </submittedName>
</protein>
<evidence type="ECO:0000313" key="2">
    <source>
        <dbReference type="EMBL" id="GGG70612.1"/>
    </source>
</evidence>
<dbReference type="EMBL" id="BMHY01000004">
    <property type="protein sequence ID" value="GGG70612.1"/>
    <property type="molecule type" value="Genomic_DNA"/>
</dbReference>
<keyword evidence="1" id="KW-0732">Signal</keyword>